<dbReference type="GeneID" id="62877327"/>
<proteinExistence type="predicted"/>
<gene>
    <name evidence="1" type="ORF">JMJ58_19345</name>
</gene>
<evidence type="ECO:0000313" key="1">
    <source>
        <dbReference type="EMBL" id="QRV15037.1"/>
    </source>
</evidence>
<evidence type="ECO:0000313" key="2">
    <source>
        <dbReference type="Proteomes" id="UP000637819"/>
    </source>
</evidence>
<dbReference type="OrthoDB" id="373881at2157"/>
<sequence length="62" mass="7029">MATFSHAGPGEGLDKPEEVIVEKHEEFDQERLFVGWRGSGYAEDTCWLLADLDIVCKLSSWE</sequence>
<reference evidence="1 2" key="1">
    <citation type="submission" date="2021-01" db="EMBL/GenBank/DDBJ databases">
        <title>Genome Sequence and Methylation Pattern of Haloterrigena salifodinae BOL5-1, An Extremely Halophilic Archaeon from a Bolivian Salt Mine.</title>
        <authorList>
            <person name="DasSarma P."/>
            <person name="Anton B.P."/>
            <person name="DasSarma S.L."/>
            <person name="von Ehrenheim H.A.L."/>
            <person name="Martinez F.L."/>
            <person name="Guzman D."/>
            <person name="Roberts R.J."/>
            <person name="DasSarma S."/>
        </authorList>
    </citation>
    <scope>NUCLEOTIDE SEQUENCE [LARGE SCALE GENOMIC DNA]</scope>
    <source>
        <strain evidence="1 2">BOL5-1</strain>
    </source>
</reference>
<protein>
    <submittedName>
        <fullName evidence="1">Uncharacterized protein</fullName>
    </submittedName>
</protein>
<dbReference type="KEGG" id="hsal:JMJ58_19345"/>
<name>A0A8T8E080_9EURY</name>
<dbReference type="EMBL" id="CP069188">
    <property type="protein sequence ID" value="QRV15037.1"/>
    <property type="molecule type" value="Genomic_DNA"/>
</dbReference>
<dbReference type="Proteomes" id="UP000637819">
    <property type="component" value="Chromosome"/>
</dbReference>
<dbReference type="AlphaFoldDB" id="A0A8T8E080"/>
<keyword evidence="2" id="KW-1185">Reference proteome</keyword>
<accession>A0A8T8E080</accession>
<dbReference type="RefSeq" id="WP_204747654.1">
    <property type="nucleotide sequence ID" value="NZ_CP069188.1"/>
</dbReference>
<organism evidence="1 2">
    <name type="scientific">Haloterrigena salifodinae</name>
    <dbReference type="NCBI Taxonomy" id="2675099"/>
    <lineage>
        <taxon>Archaea</taxon>
        <taxon>Methanobacteriati</taxon>
        <taxon>Methanobacteriota</taxon>
        <taxon>Stenosarchaea group</taxon>
        <taxon>Halobacteria</taxon>
        <taxon>Halobacteriales</taxon>
        <taxon>Natrialbaceae</taxon>
        <taxon>Haloterrigena</taxon>
    </lineage>
</organism>